<accession>A0A1I5AS65</accession>
<reference evidence="1 2" key="1">
    <citation type="submission" date="2016-10" db="EMBL/GenBank/DDBJ databases">
        <authorList>
            <person name="de Groot N.N."/>
        </authorList>
    </citation>
    <scope>NUCLEOTIDE SEQUENCE [LARGE SCALE GENOMIC DNA]</scope>
    <source>
        <strain evidence="1 2">CGMCC 4.1877</strain>
    </source>
</reference>
<evidence type="ECO:0000313" key="1">
    <source>
        <dbReference type="EMBL" id="SFN65222.1"/>
    </source>
</evidence>
<protein>
    <recommendedName>
        <fullName evidence="3">DUF488 domain-containing protein</fullName>
    </recommendedName>
</protein>
<dbReference type="PIRSF" id="PIRSF024492">
    <property type="entry name" value="UCP024492"/>
    <property type="match status" value="1"/>
</dbReference>
<keyword evidence="2" id="KW-1185">Reference proteome</keyword>
<sequence>MGGIWTIGHWTCAQDTFLQRLHAAGIEVLADVRAHPGSRRSPQFGSDALPEWLAPAGIRYLHLSELGGRRARQDVPAEVNAGWTNASFHNYADHTLGPTYRAGIERLERLASEHRVVIMCAEPLPWRCHRQLISTTLTARGWTVRHLIGDDEPRVHELGRWGATPHVDAHAQVTYPRTDR</sequence>
<evidence type="ECO:0000313" key="2">
    <source>
        <dbReference type="Proteomes" id="UP000199614"/>
    </source>
</evidence>
<dbReference type="Pfam" id="PF04343">
    <property type="entry name" value="DUF488"/>
    <property type="match status" value="1"/>
</dbReference>
<dbReference type="PANTHER" id="PTHR39337">
    <property type="entry name" value="BLR5642 PROTEIN"/>
    <property type="match status" value="1"/>
</dbReference>
<name>A0A1I5AS65_PSUAM</name>
<dbReference type="EMBL" id="FOUY01000018">
    <property type="protein sequence ID" value="SFN65222.1"/>
    <property type="molecule type" value="Genomic_DNA"/>
</dbReference>
<dbReference type="InterPro" id="IPR014519">
    <property type="entry name" value="UCP024492"/>
</dbReference>
<dbReference type="Proteomes" id="UP000199614">
    <property type="component" value="Unassembled WGS sequence"/>
</dbReference>
<dbReference type="InterPro" id="IPR007438">
    <property type="entry name" value="DUF488"/>
</dbReference>
<dbReference type="PANTHER" id="PTHR39337:SF1">
    <property type="entry name" value="BLR5642 PROTEIN"/>
    <property type="match status" value="1"/>
</dbReference>
<proteinExistence type="predicted"/>
<dbReference type="AlphaFoldDB" id="A0A1I5AS65"/>
<organism evidence="1 2">
    <name type="scientific">Pseudonocardia ammonioxydans</name>
    <dbReference type="NCBI Taxonomy" id="260086"/>
    <lineage>
        <taxon>Bacteria</taxon>
        <taxon>Bacillati</taxon>
        <taxon>Actinomycetota</taxon>
        <taxon>Actinomycetes</taxon>
        <taxon>Pseudonocardiales</taxon>
        <taxon>Pseudonocardiaceae</taxon>
        <taxon>Pseudonocardia</taxon>
    </lineage>
</organism>
<evidence type="ECO:0008006" key="3">
    <source>
        <dbReference type="Google" id="ProtNLM"/>
    </source>
</evidence>
<gene>
    <name evidence="1" type="ORF">SAMN05216207_1018111</name>
</gene>
<dbReference type="STRING" id="260086.SAMN05216207_1018111"/>
<dbReference type="RefSeq" id="WP_218162817.1">
    <property type="nucleotide sequence ID" value="NZ_FOUY01000018.1"/>
</dbReference>